<proteinExistence type="predicted"/>
<protein>
    <submittedName>
        <fullName evidence="2">PAS domain protein</fullName>
    </submittedName>
</protein>
<name>A0A1Y5RBC5_9RHOB</name>
<sequence>MHDDQKRQPFPDTVVKFRGDRTSAKTKDIDAFRAYWQSMRKSGDVPWRSDIDPRGIEGLLENAFIAENIAPGVTRLRIAGSHLSDLMGMEVRGMPLSAFVDPGQRKDFALQLVELFDRPATLHLKLRSDGGIGRPVIESDLVLLPLRSDLGDISRALGCLVTKGNIGRAPRRFNIASTTLEPLDTGSPGLMAESMQGPGMAETGHRFEHRPANPSEKPYLRLVK</sequence>
<dbReference type="Pfam" id="PF07310">
    <property type="entry name" value="PAS_5"/>
    <property type="match status" value="1"/>
</dbReference>
<reference evidence="2 3" key="1">
    <citation type="submission" date="2017-03" db="EMBL/GenBank/DDBJ databases">
        <authorList>
            <person name="Afonso C.L."/>
            <person name="Miller P.J."/>
            <person name="Scott M.A."/>
            <person name="Spackman E."/>
            <person name="Goraichik I."/>
            <person name="Dimitrov K.M."/>
            <person name="Suarez D.L."/>
            <person name="Swayne D.E."/>
        </authorList>
    </citation>
    <scope>NUCLEOTIDE SEQUENCE [LARGE SCALE GENOMIC DNA]</scope>
    <source>
        <strain evidence="2 3">CECT 8287</strain>
    </source>
</reference>
<keyword evidence="3" id="KW-1185">Reference proteome</keyword>
<dbReference type="AlphaFoldDB" id="A0A1Y5RBC5"/>
<dbReference type="InterPro" id="IPR009922">
    <property type="entry name" value="DUF1457"/>
</dbReference>
<dbReference type="OrthoDB" id="8478628at2"/>
<gene>
    <name evidence="2" type="ORF">PEL8287_00340</name>
</gene>
<accession>A0A1Y5RBC5</accession>
<evidence type="ECO:0000256" key="1">
    <source>
        <dbReference type="SAM" id="MobiDB-lite"/>
    </source>
</evidence>
<organism evidence="2 3">
    <name type="scientific">Roseovarius litorisediminis</name>
    <dbReference type="NCBI Taxonomy" id="1312363"/>
    <lineage>
        <taxon>Bacteria</taxon>
        <taxon>Pseudomonadati</taxon>
        <taxon>Pseudomonadota</taxon>
        <taxon>Alphaproteobacteria</taxon>
        <taxon>Rhodobacterales</taxon>
        <taxon>Roseobacteraceae</taxon>
        <taxon>Roseovarius</taxon>
    </lineage>
</organism>
<dbReference type="RefSeq" id="WP_085890613.1">
    <property type="nucleotide sequence ID" value="NZ_FWFL01000001.1"/>
</dbReference>
<feature type="region of interest" description="Disordered" evidence="1">
    <location>
        <begin position="196"/>
        <end position="224"/>
    </location>
</feature>
<dbReference type="EMBL" id="FWFL01000001">
    <property type="protein sequence ID" value="SLN12318.1"/>
    <property type="molecule type" value="Genomic_DNA"/>
</dbReference>
<evidence type="ECO:0000313" key="3">
    <source>
        <dbReference type="Proteomes" id="UP000193827"/>
    </source>
</evidence>
<dbReference type="Proteomes" id="UP000193827">
    <property type="component" value="Unassembled WGS sequence"/>
</dbReference>
<evidence type="ECO:0000313" key="2">
    <source>
        <dbReference type="EMBL" id="SLN12318.1"/>
    </source>
</evidence>